<dbReference type="Gene3D" id="3.40.50.1240">
    <property type="entry name" value="Phosphoglycerate mutase-like"/>
    <property type="match status" value="1"/>
</dbReference>
<dbReference type="Proteomes" id="UP000820669">
    <property type="component" value="Unassembled WGS sequence"/>
</dbReference>
<keyword evidence="2" id="KW-1185">Reference proteome</keyword>
<sequence length="165" mass="17745">MAATNRRLVIVRHAKSAWPEGVPDVERPLAPRGRRDAPAIGRWLHTHLDDTDGIDAVVCSPALRARQTWQLAATELGDPPPPRFDDRVYAATADELLAVVRELPGTGTTAVLIGHNPGLEDLVELLSGRECVLKTSSVAMVSLPGPWAQAGPRRAHLDAHATPRG</sequence>
<organism evidence="1 2">
    <name type="scientific">Pseudonocardia acidicola</name>
    <dbReference type="NCBI Taxonomy" id="2724939"/>
    <lineage>
        <taxon>Bacteria</taxon>
        <taxon>Bacillati</taxon>
        <taxon>Actinomycetota</taxon>
        <taxon>Actinomycetes</taxon>
        <taxon>Pseudonocardiales</taxon>
        <taxon>Pseudonocardiaceae</taxon>
        <taxon>Pseudonocardia</taxon>
    </lineage>
</organism>
<dbReference type="RefSeq" id="WP_169383064.1">
    <property type="nucleotide sequence ID" value="NZ_JAAXLA010000038.1"/>
</dbReference>
<dbReference type="SUPFAM" id="SSF53254">
    <property type="entry name" value="Phosphoglycerate mutase-like"/>
    <property type="match status" value="1"/>
</dbReference>
<protein>
    <submittedName>
        <fullName evidence="1">Histidine phosphatase family protein</fullName>
    </submittedName>
</protein>
<gene>
    <name evidence="1" type="ORF">HF526_20010</name>
</gene>
<dbReference type="PANTHER" id="PTHR47623">
    <property type="entry name" value="OS09G0287300 PROTEIN"/>
    <property type="match status" value="1"/>
</dbReference>
<dbReference type="EMBL" id="JAAXLA010000038">
    <property type="protein sequence ID" value="NMH99581.1"/>
    <property type="molecule type" value="Genomic_DNA"/>
</dbReference>
<proteinExistence type="predicted"/>
<reference evidence="1 2" key="1">
    <citation type="submission" date="2020-04" db="EMBL/GenBank/DDBJ databases">
        <authorList>
            <person name="Klaysubun C."/>
            <person name="Duangmal K."/>
            <person name="Lipun K."/>
        </authorList>
    </citation>
    <scope>NUCLEOTIDE SEQUENCE [LARGE SCALE GENOMIC DNA]</scope>
    <source>
        <strain evidence="1 2">K10HN5</strain>
    </source>
</reference>
<dbReference type="PANTHER" id="PTHR47623:SF1">
    <property type="entry name" value="OS09G0287300 PROTEIN"/>
    <property type="match status" value="1"/>
</dbReference>
<dbReference type="Pfam" id="PF00300">
    <property type="entry name" value="His_Phos_1"/>
    <property type="match status" value="1"/>
</dbReference>
<dbReference type="SMART" id="SM00855">
    <property type="entry name" value="PGAM"/>
    <property type="match status" value="1"/>
</dbReference>
<evidence type="ECO:0000313" key="1">
    <source>
        <dbReference type="EMBL" id="NMH99581.1"/>
    </source>
</evidence>
<comment type="caution">
    <text evidence="1">The sequence shown here is derived from an EMBL/GenBank/DDBJ whole genome shotgun (WGS) entry which is preliminary data.</text>
</comment>
<dbReference type="CDD" id="cd07067">
    <property type="entry name" value="HP_PGM_like"/>
    <property type="match status" value="1"/>
</dbReference>
<dbReference type="InterPro" id="IPR029033">
    <property type="entry name" value="His_PPase_superfam"/>
</dbReference>
<accession>A0ABX1SDD1</accession>
<name>A0ABX1SDD1_9PSEU</name>
<evidence type="ECO:0000313" key="2">
    <source>
        <dbReference type="Proteomes" id="UP000820669"/>
    </source>
</evidence>
<dbReference type="InterPro" id="IPR013078">
    <property type="entry name" value="His_Pase_superF_clade-1"/>
</dbReference>